<reference evidence="2" key="1">
    <citation type="submission" date="2022-10" db="EMBL/GenBank/DDBJ databases">
        <authorList>
            <person name="Koch H."/>
        </authorList>
    </citation>
    <scope>NUCLEOTIDE SEQUENCE</scope>
    <source>
        <strain evidence="2">DNF</strain>
    </source>
</reference>
<sequence>MTLFSTGSERNSHVEQQTAVHTVEIYSDVVCPWCYVGKRRLEAALELAGLQATVRVRWRPFELNPTMPGRGMDRTTYLEAKFGSPQAVESMLEHVREAGRQSGIAFAFDRIPRTPNTFDAHRLIWLAGEQGLQDAVVESLFKGYFEEGADLSNRNVLFDLAAKAGLDREECRRCLESEASEKAVREEEQRGLRLGIRAVPHFFIAGGPGLSGAHPPPTLAAWLRDGLAKAAVR</sequence>
<dbReference type="Pfam" id="PF01323">
    <property type="entry name" value="DSBA"/>
    <property type="match status" value="1"/>
</dbReference>
<dbReference type="GO" id="GO:0016491">
    <property type="term" value="F:oxidoreductase activity"/>
    <property type="evidence" value="ECO:0007669"/>
    <property type="project" value="InterPro"/>
</dbReference>
<feature type="domain" description="DSBA-like thioredoxin" evidence="1">
    <location>
        <begin position="22"/>
        <end position="221"/>
    </location>
</feature>
<evidence type="ECO:0000313" key="2">
    <source>
        <dbReference type="EMBL" id="CAI4029597.1"/>
    </source>
</evidence>
<dbReference type="CDD" id="cd03024">
    <property type="entry name" value="DsbA_FrnE"/>
    <property type="match status" value="1"/>
</dbReference>
<keyword evidence="3" id="KW-1185">Reference proteome</keyword>
<dbReference type="InterPro" id="IPR001853">
    <property type="entry name" value="DSBA-like_thioredoxin_dom"/>
</dbReference>
<dbReference type="InterPro" id="IPR036249">
    <property type="entry name" value="Thioredoxin-like_sf"/>
</dbReference>
<organism evidence="2 3">
    <name type="scientific">Nitrospira tepida</name>
    <dbReference type="NCBI Taxonomy" id="2973512"/>
    <lineage>
        <taxon>Bacteria</taxon>
        <taxon>Pseudomonadati</taxon>
        <taxon>Nitrospirota</taxon>
        <taxon>Nitrospiria</taxon>
        <taxon>Nitrospirales</taxon>
        <taxon>Nitrospiraceae</taxon>
        <taxon>Nitrospira</taxon>
    </lineage>
</organism>
<protein>
    <submittedName>
        <fullName evidence="2">Thiol oxidoreductase, DsbA family, FrnE subfamily</fullName>
    </submittedName>
</protein>
<dbReference type="PANTHER" id="PTHR13887:SF41">
    <property type="entry name" value="THIOREDOXIN SUPERFAMILY PROTEIN"/>
    <property type="match status" value="1"/>
</dbReference>
<dbReference type="KEGG" id="nti:DNFV4_00015"/>
<dbReference type="Proteomes" id="UP001179121">
    <property type="component" value="Chromosome"/>
</dbReference>
<name>A0AA86K3G4_9BACT</name>
<proteinExistence type="predicted"/>
<dbReference type="PANTHER" id="PTHR13887">
    <property type="entry name" value="GLUTATHIONE S-TRANSFERASE KAPPA"/>
    <property type="match status" value="1"/>
</dbReference>
<evidence type="ECO:0000259" key="1">
    <source>
        <dbReference type="Pfam" id="PF01323"/>
    </source>
</evidence>
<dbReference type="AlphaFoldDB" id="A0AA86K3G4"/>
<dbReference type="Gene3D" id="3.40.30.10">
    <property type="entry name" value="Glutaredoxin"/>
    <property type="match status" value="1"/>
</dbReference>
<gene>
    <name evidence="2" type="ORF">DNFV4_00015</name>
</gene>
<accession>A0AA86K3G4</accession>
<dbReference type="EMBL" id="OX365700">
    <property type="protein sequence ID" value="CAI4029597.1"/>
    <property type="molecule type" value="Genomic_DNA"/>
</dbReference>
<evidence type="ECO:0000313" key="3">
    <source>
        <dbReference type="Proteomes" id="UP001179121"/>
    </source>
</evidence>
<dbReference type="SUPFAM" id="SSF52833">
    <property type="entry name" value="Thioredoxin-like"/>
    <property type="match status" value="1"/>
</dbReference>